<protein>
    <submittedName>
        <fullName evidence="2">Glycosyl transferase family 2</fullName>
    </submittedName>
</protein>
<reference evidence="2 3" key="1">
    <citation type="submission" date="2019-03" db="EMBL/GenBank/DDBJ databases">
        <title>Genomic Encyclopedia of Type Strains, Phase IV (KMG-IV): sequencing the most valuable type-strain genomes for metagenomic binning, comparative biology and taxonomic classification.</title>
        <authorList>
            <person name="Goeker M."/>
        </authorList>
    </citation>
    <scope>NUCLEOTIDE SEQUENCE [LARGE SCALE GENOMIC DNA]</scope>
    <source>
        <strain evidence="2 3">DSM 45775</strain>
    </source>
</reference>
<keyword evidence="3" id="KW-1185">Reference proteome</keyword>
<dbReference type="SUPFAM" id="SSF53448">
    <property type="entry name" value="Nucleotide-diphospho-sugar transferases"/>
    <property type="match status" value="1"/>
</dbReference>
<dbReference type="Gene3D" id="3.90.550.10">
    <property type="entry name" value="Spore Coat Polysaccharide Biosynthesis Protein SpsA, Chain A"/>
    <property type="match status" value="1"/>
</dbReference>
<dbReference type="EMBL" id="SNYO01000011">
    <property type="protein sequence ID" value="TDQ48921.1"/>
    <property type="molecule type" value="Genomic_DNA"/>
</dbReference>
<evidence type="ECO:0000313" key="2">
    <source>
        <dbReference type="EMBL" id="TDQ48921.1"/>
    </source>
</evidence>
<evidence type="ECO:0000259" key="1">
    <source>
        <dbReference type="Pfam" id="PF00535"/>
    </source>
</evidence>
<dbReference type="PANTHER" id="PTHR43685">
    <property type="entry name" value="GLYCOSYLTRANSFERASE"/>
    <property type="match status" value="1"/>
</dbReference>
<gene>
    <name evidence="2" type="ORF">EV188_11191</name>
</gene>
<comment type="caution">
    <text evidence="2">The sequence shown here is derived from an EMBL/GenBank/DDBJ whole genome shotgun (WGS) entry which is preliminary data.</text>
</comment>
<keyword evidence="2" id="KW-0808">Transferase</keyword>
<dbReference type="InterPro" id="IPR001173">
    <property type="entry name" value="Glyco_trans_2-like"/>
</dbReference>
<dbReference type="AlphaFoldDB" id="A0A4R6UPJ5"/>
<dbReference type="GO" id="GO:0016740">
    <property type="term" value="F:transferase activity"/>
    <property type="evidence" value="ECO:0007669"/>
    <property type="project" value="UniProtKB-KW"/>
</dbReference>
<proteinExistence type="predicted"/>
<sequence length="309" mass="32961">MTRTVSVVICAYTDERWDDVLAAASSVAEGQSVAPHELIVVVDHNPGLRDRLARALPDALVVANAQTRGLSGGKNTGVAASTGEVVAFLDDDAVAGPDWVRTFAEGYDDPDVLGVGGLTLPWWATDRPTWFPEEFDWVVGCTFVGRDPGPVRNLLGGNASFRRDAFEIAGGFPTHIGRTAARARPLGCEETEFCIRVAAHRPGARFVHDPRAVIWHRVPPAREAFRYFRARCYAEGLSKALVTRSVGAAAGLAAERSYAAVTLRRGVTRGVVQAWRGDRHGLARAGAITAGLLTTTAGYAVGSLARTAS</sequence>
<dbReference type="OrthoDB" id="153025at2"/>
<evidence type="ECO:0000313" key="3">
    <source>
        <dbReference type="Proteomes" id="UP000295705"/>
    </source>
</evidence>
<dbReference type="Pfam" id="PF00535">
    <property type="entry name" value="Glycos_transf_2"/>
    <property type="match status" value="1"/>
</dbReference>
<dbReference type="InterPro" id="IPR029044">
    <property type="entry name" value="Nucleotide-diphossugar_trans"/>
</dbReference>
<organism evidence="2 3">
    <name type="scientific">Actinomycetospora succinea</name>
    <dbReference type="NCBI Taxonomy" id="663603"/>
    <lineage>
        <taxon>Bacteria</taxon>
        <taxon>Bacillati</taxon>
        <taxon>Actinomycetota</taxon>
        <taxon>Actinomycetes</taxon>
        <taxon>Pseudonocardiales</taxon>
        <taxon>Pseudonocardiaceae</taxon>
        <taxon>Actinomycetospora</taxon>
    </lineage>
</organism>
<name>A0A4R6UPJ5_9PSEU</name>
<accession>A0A4R6UPJ5</accession>
<dbReference type="InterPro" id="IPR050834">
    <property type="entry name" value="Glycosyltransf_2"/>
</dbReference>
<dbReference type="Proteomes" id="UP000295705">
    <property type="component" value="Unassembled WGS sequence"/>
</dbReference>
<feature type="domain" description="Glycosyltransferase 2-like" evidence="1">
    <location>
        <begin position="6"/>
        <end position="166"/>
    </location>
</feature>
<dbReference type="RefSeq" id="WP_133829399.1">
    <property type="nucleotide sequence ID" value="NZ_BAABHR010000021.1"/>
</dbReference>
<dbReference type="PANTHER" id="PTHR43685:SF3">
    <property type="entry name" value="SLR2126 PROTEIN"/>
    <property type="match status" value="1"/>
</dbReference>